<proteinExistence type="predicted"/>
<evidence type="ECO:0000256" key="1">
    <source>
        <dbReference type="SAM" id="Phobius"/>
    </source>
</evidence>
<protein>
    <submittedName>
        <fullName evidence="2">Uncharacterized protein</fullName>
    </submittedName>
</protein>
<keyword evidence="1" id="KW-1133">Transmembrane helix</keyword>
<accession>A0ABS9Z3V1</accession>
<keyword evidence="3" id="KW-1185">Reference proteome</keyword>
<dbReference type="EMBL" id="JAIVFP010000001">
    <property type="protein sequence ID" value="MCI4682309.1"/>
    <property type="molecule type" value="Genomic_DNA"/>
</dbReference>
<name>A0ABS9Z3V1_9HYPH</name>
<evidence type="ECO:0000313" key="2">
    <source>
        <dbReference type="EMBL" id="MCI4682309.1"/>
    </source>
</evidence>
<feature type="transmembrane region" description="Helical" evidence="1">
    <location>
        <begin position="111"/>
        <end position="129"/>
    </location>
</feature>
<keyword evidence="1" id="KW-0472">Membrane</keyword>
<feature type="transmembrane region" description="Helical" evidence="1">
    <location>
        <begin position="68"/>
        <end position="90"/>
    </location>
</feature>
<organism evidence="2 3">
    <name type="scientific">Candidatus Rhodoblastus alkanivorans</name>
    <dbReference type="NCBI Taxonomy" id="2954117"/>
    <lineage>
        <taxon>Bacteria</taxon>
        <taxon>Pseudomonadati</taxon>
        <taxon>Pseudomonadota</taxon>
        <taxon>Alphaproteobacteria</taxon>
        <taxon>Hyphomicrobiales</taxon>
        <taxon>Rhodoblastaceae</taxon>
        <taxon>Rhodoblastus</taxon>
    </lineage>
</organism>
<sequence length="130" mass="13771">MSPLTIFLGKFLGLSYLITCVVCMARPKATLDAANSMAEDSGLLLMSGIFTMAAGVAVVIGHNVWSGGALPIAVTVLGWLMLIKGVVLMAMPPRLLIASYRFLNSPARFRLLMIPATIFGAWVAVVAFIG</sequence>
<comment type="caution">
    <text evidence="2">The sequence shown here is derived from an EMBL/GenBank/DDBJ whole genome shotgun (WGS) entry which is preliminary data.</text>
</comment>
<feature type="transmembrane region" description="Helical" evidence="1">
    <location>
        <begin position="43"/>
        <end position="62"/>
    </location>
</feature>
<reference evidence="2" key="1">
    <citation type="journal article" date="2022" name="ISME J.">
        <title>Identification of active gaseous-alkane degraders at natural gas seeps.</title>
        <authorList>
            <person name="Farhan Ul Haque M."/>
            <person name="Hernandez M."/>
            <person name="Crombie A.T."/>
            <person name="Murrell J.C."/>
        </authorList>
    </citation>
    <scope>NUCLEOTIDE SEQUENCE</scope>
    <source>
        <strain evidence="2">PC2</strain>
    </source>
</reference>
<feature type="transmembrane region" description="Helical" evidence="1">
    <location>
        <begin position="6"/>
        <end position="23"/>
    </location>
</feature>
<dbReference type="Proteomes" id="UP001139104">
    <property type="component" value="Unassembled WGS sequence"/>
</dbReference>
<keyword evidence="1" id="KW-0812">Transmembrane</keyword>
<dbReference type="RefSeq" id="WP_243066329.1">
    <property type="nucleotide sequence ID" value="NZ_JAIVFK010000083.1"/>
</dbReference>
<evidence type="ECO:0000313" key="3">
    <source>
        <dbReference type="Proteomes" id="UP001139104"/>
    </source>
</evidence>
<gene>
    <name evidence="2" type="ORF">K2U94_05980</name>
</gene>